<dbReference type="SMART" id="SM01097">
    <property type="entry name" value="CPSase_sm_chain"/>
    <property type="match status" value="1"/>
</dbReference>
<dbReference type="GO" id="GO:0006221">
    <property type="term" value="P:pyrimidine nucleotide biosynthetic process"/>
    <property type="evidence" value="ECO:0007669"/>
    <property type="project" value="UniProtKB-KW"/>
</dbReference>
<evidence type="ECO:0000259" key="10">
    <source>
        <dbReference type="SMART" id="SM01097"/>
    </source>
</evidence>
<keyword evidence="4" id="KW-0436">Ligase</keyword>
<proteinExistence type="predicted"/>
<evidence type="ECO:0000313" key="11">
    <source>
        <dbReference type="EMBL" id="GAI32020.1"/>
    </source>
</evidence>
<evidence type="ECO:0000256" key="1">
    <source>
        <dbReference type="ARBA" id="ARBA00004812"/>
    </source>
</evidence>
<keyword evidence="7" id="KW-0315">Glutamine amidotransferase</keyword>
<dbReference type="AlphaFoldDB" id="X1NZ31"/>
<dbReference type="InterPro" id="IPR036480">
    <property type="entry name" value="CarbP_synth_ssu_N_sf"/>
</dbReference>
<evidence type="ECO:0000256" key="9">
    <source>
        <dbReference type="ARBA" id="ARBA00049285"/>
    </source>
</evidence>
<dbReference type="EC" id="6.3.5.5" evidence="3"/>
<evidence type="ECO:0000256" key="6">
    <source>
        <dbReference type="ARBA" id="ARBA00022840"/>
    </source>
</evidence>
<evidence type="ECO:0000256" key="3">
    <source>
        <dbReference type="ARBA" id="ARBA00012738"/>
    </source>
</evidence>
<evidence type="ECO:0000256" key="2">
    <source>
        <dbReference type="ARBA" id="ARBA00005077"/>
    </source>
</evidence>
<evidence type="ECO:0000256" key="8">
    <source>
        <dbReference type="ARBA" id="ARBA00022975"/>
    </source>
</evidence>
<feature type="non-terminal residue" evidence="11">
    <location>
        <position position="126"/>
    </location>
</feature>
<evidence type="ECO:0000256" key="5">
    <source>
        <dbReference type="ARBA" id="ARBA00022741"/>
    </source>
</evidence>
<gene>
    <name evidence="11" type="ORF">S06H3_28997</name>
</gene>
<dbReference type="GO" id="GO:0004088">
    <property type="term" value="F:carbamoyl-phosphate synthase (glutamine-hydrolyzing) activity"/>
    <property type="evidence" value="ECO:0007669"/>
    <property type="project" value="UniProtKB-EC"/>
</dbReference>
<keyword evidence="5" id="KW-0547">Nucleotide-binding</keyword>
<comment type="pathway">
    <text evidence="1">Pyrimidine metabolism; UMP biosynthesis via de novo pathway; (S)-dihydroorotate from bicarbonate: step 1/3.</text>
</comment>
<dbReference type="Gene3D" id="3.50.30.20">
    <property type="entry name" value="Carbamoyl-phosphate synthase small subunit, N-terminal domain"/>
    <property type="match status" value="1"/>
</dbReference>
<organism evidence="11">
    <name type="scientific">marine sediment metagenome</name>
    <dbReference type="NCBI Taxonomy" id="412755"/>
    <lineage>
        <taxon>unclassified sequences</taxon>
        <taxon>metagenomes</taxon>
        <taxon>ecological metagenomes</taxon>
    </lineage>
</organism>
<name>X1NZ31_9ZZZZ</name>
<protein>
    <recommendedName>
        <fullName evidence="3">carbamoyl-phosphate synthase (glutamine-hydrolyzing)</fullName>
        <ecNumber evidence="3">6.3.5.5</ecNumber>
    </recommendedName>
</protein>
<keyword evidence="6" id="KW-0067">ATP-binding</keyword>
<sequence length="126" mass="13890">MAKRTILLLEDASVYEGYSFGADITTYGEVVFDTSMTGYQEMLTDPSFAGQILVPTYPLVGNYGICEADFESRQIQVRGLAVREYCSQPSHWQSSSTLHEFLLSSGIPGISGIDTRALTRHLRSIG</sequence>
<accession>X1NZ31</accession>
<comment type="catalytic activity">
    <reaction evidence="9">
        <text>L-glutamine + H2O = L-glutamate + NH4(+)</text>
        <dbReference type="Rhea" id="RHEA:15889"/>
        <dbReference type="ChEBI" id="CHEBI:15377"/>
        <dbReference type="ChEBI" id="CHEBI:28938"/>
        <dbReference type="ChEBI" id="CHEBI:29985"/>
        <dbReference type="ChEBI" id="CHEBI:58359"/>
    </reaction>
</comment>
<keyword evidence="8" id="KW-0665">Pyrimidine biosynthesis</keyword>
<evidence type="ECO:0000256" key="4">
    <source>
        <dbReference type="ARBA" id="ARBA00022598"/>
    </source>
</evidence>
<dbReference type="SUPFAM" id="SSF52021">
    <property type="entry name" value="Carbamoyl phosphate synthetase, small subunit N-terminal domain"/>
    <property type="match status" value="1"/>
</dbReference>
<dbReference type="Pfam" id="PF00988">
    <property type="entry name" value="CPSase_sm_chain"/>
    <property type="match status" value="1"/>
</dbReference>
<comment type="pathway">
    <text evidence="2">Amino-acid biosynthesis; L-arginine biosynthesis; carbamoyl phosphate from bicarbonate: step 1/1.</text>
</comment>
<dbReference type="EMBL" id="BARV01016961">
    <property type="protein sequence ID" value="GAI32020.1"/>
    <property type="molecule type" value="Genomic_DNA"/>
</dbReference>
<dbReference type="InterPro" id="IPR002474">
    <property type="entry name" value="CarbamoylP_synth_ssu_N"/>
</dbReference>
<dbReference type="FunFam" id="3.50.30.20:FF:000001">
    <property type="entry name" value="Carbamoyl-phosphate synthase small chain"/>
    <property type="match status" value="1"/>
</dbReference>
<evidence type="ECO:0000256" key="7">
    <source>
        <dbReference type="ARBA" id="ARBA00022962"/>
    </source>
</evidence>
<comment type="caution">
    <text evidence="11">The sequence shown here is derived from an EMBL/GenBank/DDBJ whole genome shotgun (WGS) entry which is preliminary data.</text>
</comment>
<feature type="domain" description="Carbamoyl-phosphate synthase small subunit N-terminal" evidence="10">
    <location>
        <begin position="3"/>
        <end position="126"/>
    </location>
</feature>
<reference evidence="11" key="1">
    <citation type="journal article" date="2014" name="Front. Microbiol.">
        <title>High frequency of phylogenetically diverse reductive dehalogenase-homologous genes in deep subseafloor sedimentary metagenomes.</title>
        <authorList>
            <person name="Kawai M."/>
            <person name="Futagami T."/>
            <person name="Toyoda A."/>
            <person name="Takaki Y."/>
            <person name="Nishi S."/>
            <person name="Hori S."/>
            <person name="Arai W."/>
            <person name="Tsubouchi T."/>
            <person name="Morono Y."/>
            <person name="Uchiyama I."/>
            <person name="Ito T."/>
            <person name="Fujiyama A."/>
            <person name="Inagaki F."/>
            <person name="Takami H."/>
        </authorList>
    </citation>
    <scope>NUCLEOTIDE SEQUENCE</scope>
    <source>
        <strain evidence="11">Expedition CK06-06</strain>
    </source>
</reference>
<dbReference type="GO" id="GO:0005524">
    <property type="term" value="F:ATP binding"/>
    <property type="evidence" value="ECO:0007669"/>
    <property type="project" value="UniProtKB-KW"/>
</dbReference>